<keyword evidence="3" id="KW-1185">Reference proteome</keyword>
<dbReference type="SUPFAM" id="SSF48452">
    <property type="entry name" value="TPR-like"/>
    <property type="match status" value="1"/>
</dbReference>
<sequence length="240" mass="28110">MEDQFLQFENYLAEQLTDDQLKSFEEKLQTDISFKEAFDLYKETHDFLKNKIQNEAATEEFTTNIKQVSKNHFKNHNKNKSKNWFISIAASIALLIGVYVFYPKSTPTYEEYISYPTANFTTRNSQNETLVKAQNAFNTKDFKQANSLFDKLLNEDIHNSELQLYQGITLVELYKFEEADQILSILASGKSSFTTNAIWYLALSKLKQEKYSDCKLLLEKLPKEFKHYKNAQKIQKNLPE</sequence>
<evidence type="ECO:0000313" key="2">
    <source>
        <dbReference type="EMBL" id="CAL2091300.1"/>
    </source>
</evidence>
<dbReference type="EMBL" id="CAXIXY010000006">
    <property type="protein sequence ID" value="CAL2091300.1"/>
    <property type="molecule type" value="Genomic_DNA"/>
</dbReference>
<comment type="caution">
    <text evidence="2">The sequence shown here is derived from an EMBL/GenBank/DDBJ whole genome shotgun (WGS) entry which is preliminary data.</text>
</comment>
<protein>
    <recommendedName>
        <fullName evidence="4">Tetratricopeptide repeat protein</fullName>
    </recommendedName>
</protein>
<dbReference type="Proteomes" id="UP001497416">
    <property type="component" value="Unassembled WGS sequence"/>
</dbReference>
<reference evidence="2 3" key="1">
    <citation type="submission" date="2024-05" db="EMBL/GenBank/DDBJ databases">
        <authorList>
            <person name="Duchaud E."/>
        </authorList>
    </citation>
    <scope>NUCLEOTIDE SEQUENCE [LARGE SCALE GENOMIC DNA]</scope>
    <source>
        <strain evidence="2">Ena-SAMPLE-TAB-13-05-2024-13:56:06:370-140302</strain>
    </source>
</reference>
<keyword evidence="1" id="KW-1133">Transmembrane helix</keyword>
<evidence type="ECO:0000313" key="3">
    <source>
        <dbReference type="Proteomes" id="UP001497416"/>
    </source>
</evidence>
<proteinExistence type="predicted"/>
<evidence type="ECO:0008006" key="4">
    <source>
        <dbReference type="Google" id="ProtNLM"/>
    </source>
</evidence>
<organism evidence="2 3">
    <name type="scientific">Tenacibaculum platacis</name>
    <dbReference type="NCBI Taxonomy" id="3137852"/>
    <lineage>
        <taxon>Bacteria</taxon>
        <taxon>Pseudomonadati</taxon>
        <taxon>Bacteroidota</taxon>
        <taxon>Flavobacteriia</taxon>
        <taxon>Flavobacteriales</taxon>
        <taxon>Flavobacteriaceae</taxon>
        <taxon>Tenacibaculum</taxon>
    </lineage>
</organism>
<evidence type="ECO:0000256" key="1">
    <source>
        <dbReference type="SAM" id="Phobius"/>
    </source>
</evidence>
<dbReference type="InterPro" id="IPR011990">
    <property type="entry name" value="TPR-like_helical_dom_sf"/>
</dbReference>
<gene>
    <name evidence="2" type="ORF">T190607A01A_40184</name>
</gene>
<dbReference type="RefSeq" id="WP_348713113.1">
    <property type="nucleotide sequence ID" value="NZ_CAXIXY010000006.1"/>
</dbReference>
<accession>A0ABM9P4F5</accession>
<keyword evidence="1" id="KW-0472">Membrane</keyword>
<keyword evidence="1" id="KW-0812">Transmembrane</keyword>
<feature type="transmembrane region" description="Helical" evidence="1">
    <location>
        <begin position="84"/>
        <end position="102"/>
    </location>
</feature>
<name>A0ABM9P4F5_9FLAO</name>
<dbReference type="Gene3D" id="1.25.40.10">
    <property type="entry name" value="Tetratricopeptide repeat domain"/>
    <property type="match status" value="1"/>
</dbReference>